<dbReference type="Pfam" id="PF00135">
    <property type="entry name" value="COesterase"/>
    <property type="match status" value="1"/>
</dbReference>
<evidence type="ECO:0000313" key="6">
    <source>
        <dbReference type="EMBL" id="PSR73954.1"/>
    </source>
</evidence>
<reference evidence="6 7" key="1">
    <citation type="journal article" date="2018" name="Mycol. Prog.">
        <title>Coniella lustricola, a new species from submerged detritus.</title>
        <authorList>
            <person name="Raudabaugh D.B."/>
            <person name="Iturriaga T."/>
            <person name="Carver A."/>
            <person name="Mondo S."/>
            <person name="Pangilinan J."/>
            <person name="Lipzen A."/>
            <person name="He G."/>
            <person name="Amirebrahimi M."/>
            <person name="Grigoriev I.V."/>
            <person name="Miller A.N."/>
        </authorList>
    </citation>
    <scope>NUCLEOTIDE SEQUENCE [LARGE SCALE GENOMIC DNA]</scope>
    <source>
        <strain evidence="6 7">B22-T-1</strain>
    </source>
</reference>
<sequence>MRATTLSLVLAGAVSQSLASSFSSSSPHLHRALVGLRQSSSSSSNATSAATPTSTSSTPLPSVDLGYEVHTGTENVTGQYYIFSNIPYAEQPTGTLRFNPVSLPTATSSAVNNGSGTIICHQALPLWEFDEEAASTGYSVELLEEVIYAEAGQTEACLVLDLFVPTAVFDQASKLAPVLVWIHGGGFTYGSKTSSVDPAGLIARSTLDGSDEGIIVIAINYRLGLFGWLGAGGITPNLGLYDQRVAFDWVAKYVSLFGGDPDRVTVAGESAGAASTLHHVTAYGGASAHPFAQALIQSPAFQVNMNLTAAYELTLAEASTITSTSITTADQLAALTEDELHAVNFYAVLPADEGYFTYGPAPDGTYVPALPQVLLYEGRFRNDISILAAHNSLEAATFVPTNITTPAEALAEVHAGFPEASNATLAYILDVLYPADDYASEYLRVVQIASDAEFSCSTRYLAEAFDNKTYNYLFAYPPGYHGEDLD</sequence>
<comment type="similarity">
    <text evidence="1 3">Belongs to the type-B carboxylesterase/lipase family.</text>
</comment>
<evidence type="ECO:0000256" key="3">
    <source>
        <dbReference type="RuleBase" id="RU361235"/>
    </source>
</evidence>
<dbReference type="OrthoDB" id="408631at2759"/>
<feature type="non-terminal residue" evidence="6">
    <location>
        <position position="486"/>
    </location>
</feature>
<dbReference type="EMBL" id="KZ678935">
    <property type="protein sequence ID" value="PSR73954.1"/>
    <property type="molecule type" value="Genomic_DNA"/>
</dbReference>
<dbReference type="EC" id="3.1.1.-" evidence="3"/>
<evidence type="ECO:0000256" key="1">
    <source>
        <dbReference type="ARBA" id="ARBA00005964"/>
    </source>
</evidence>
<feature type="region of interest" description="Disordered" evidence="4">
    <location>
        <begin position="35"/>
        <end position="62"/>
    </location>
</feature>
<dbReference type="SUPFAM" id="SSF53474">
    <property type="entry name" value="alpha/beta-Hydrolases"/>
    <property type="match status" value="1"/>
</dbReference>
<dbReference type="InterPro" id="IPR019826">
    <property type="entry name" value="Carboxylesterase_B_AS"/>
</dbReference>
<keyword evidence="2 3" id="KW-0378">Hydrolase</keyword>
<dbReference type="InterPro" id="IPR002018">
    <property type="entry name" value="CarbesteraseB"/>
</dbReference>
<evidence type="ECO:0000256" key="4">
    <source>
        <dbReference type="SAM" id="MobiDB-lite"/>
    </source>
</evidence>
<feature type="compositionally biased region" description="Low complexity" evidence="4">
    <location>
        <begin position="39"/>
        <end position="62"/>
    </location>
</feature>
<dbReference type="InterPro" id="IPR029058">
    <property type="entry name" value="AB_hydrolase_fold"/>
</dbReference>
<dbReference type="PROSITE" id="PS00122">
    <property type="entry name" value="CARBOXYLESTERASE_B_1"/>
    <property type="match status" value="1"/>
</dbReference>
<protein>
    <recommendedName>
        <fullName evidence="3">Carboxylic ester hydrolase</fullName>
        <ecNumber evidence="3">3.1.1.-</ecNumber>
    </recommendedName>
</protein>
<evidence type="ECO:0000313" key="7">
    <source>
        <dbReference type="Proteomes" id="UP000241462"/>
    </source>
</evidence>
<dbReference type="STRING" id="2025994.A0A2T2ZRR2"/>
<feature type="signal peptide" evidence="3">
    <location>
        <begin position="1"/>
        <end position="19"/>
    </location>
</feature>
<feature type="domain" description="Carboxylesterase type B" evidence="5">
    <location>
        <begin position="74"/>
        <end position="478"/>
    </location>
</feature>
<dbReference type="InterPro" id="IPR050309">
    <property type="entry name" value="Type-B_Carboxylest/Lipase"/>
</dbReference>
<name>A0A2T2ZRR2_9PEZI</name>
<gene>
    <name evidence="6" type="ORF">BD289DRAFT_487510</name>
</gene>
<dbReference type="Gene3D" id="3.40.50.1820">
    <property type="entry name" value="alpha/beta hydrolase"/>
    <property type="match status" value="1"/>
</dbReference>
<dbReference type="InParanoid" id="A0A2T2ZRR2"/>
<keyword evidence="7" id="KW-1185">Reference proteome</keyword>
<dbReference type="GO" id="GO:0016787">
    <property type="term" value="F:hydrolase activity"/>
    <property type="evidence" value="ECO:0007669"/>
    <property type="project" value="UniProtKB-KW"/>
</dbReference>
<dbReference type="AlphaFoldDB" id="A0A2T2ZRR2"/>
<dbReference type="Proteomes" id="UP000241462">
    <property type="component" value="Unassembled WGS sequence"/>
</dbReference>
<evidence type="ECO:0000259" key="5">
    <source>
        <dbReference type="Pfam" id="PF00135"/>
    </source>
</evidence>
<accession>A0A2T2ZRR2</accession>
<feature type="chain" id="PRO_5015376467" description="Carboxylic ester hydrolase" evidence="3">
    <location>
        <begin position="20"/>
        <end position="486"/>
    </location>
</feature>
<evidence type="ECO:0000256" key="2">
    <source>
        <dbReference type="ARBA" id="ARBA00022801"/>
    </source>
</evidence>
<organism evidence="6 7">
    <name type="scientific">Coniella lustricola</name>
    <dbReference type="NCBI Taxonomy" id="2025994"/>
    <lineage>
        <taxon>Eukaryota</taxon>
        <taxon>Fungi</taxon>
        <taxon>Dikarya</taxon>
        <taxon>Ascomycota</taxon>
        <taxon>Pezizomycotina</taxon>
        <taxon>Sordariomycetes</taxon>
        <taxon>Sordariomycetidae</taxon>
        <taxon>Diaporthales</taxon>
        <taxon>Schizoparmaceae</taxon>
        <taxon>Coniella</taxon>
    </lineage>
</organism>
<keyword evidence="3" id="KW-0732">Signal</keyword>
<dbReference type="PANTHER" id="PTHR11559">
    <property type="entry name" value="CARBOXYLESTERASE"/>
    <property type="match status" value="1"/>
</dbReference>
<proteinExistence type="inferred from homology"/>